<evidence type="ECO:0000313" key="1">
    <source>
        <dbReference type="EMBL" id="JAH32912.1"/>
    </source>
</evidence>
<proteinExistence type="predicted"/>
<dbReference type="AlphaFoldDB" id="A0A0E9RVR2"/>
<organism evidence="1">
    <name type="scientific">Anguilla anguilla</name>
    <name type="common">European freshwater eel</name>
    <name type="synonym">Muraena anguilla</name>
    <dbReference type="NCBI Taxonomy" id="7936"/>
    <lineage>
        <taxon>Eukaryota</taxon>
        <taxon>Metazoa</taxon>
        <taxon>Chordata</taxon>
        <taxon>Craniata</taxon>
        <taxon>Vertebrata</taxon>
        <taxon>Euteleostomi</taxon>
        <taxon>Actinopterygii</taxon>
        <taxon>Neopterygii</taxon>
        <taxon>Teleostei</taxon>
        <taxon>Anguilliformes</taxon>
        <taxon>Anguillidae</taxon>
        <taxon>Anguilla</taxon>
    </lineage>
</organism>
<name>A0A0E9RVR2_ANGAN</name>
<sequence>MAVLNADSCVTVTVYSVSVWLFLLQIPV</sequence>
<dbReference type="EMBL" id="GBXM01075665">
    <property type="protein sequence ID" value="JAH32912.1"/>
    <property type="molecule type" value="Transcribed_RNA"/>
</dbReference>
<protein>
    <submittedName>
        <fullName evidence="1">Uncharacterized protein</fullName>
    </submittedName>
</protein>
<reference evidence="1" key="2">
    <citation type="journal article" date="2015" name="Fish Shellfish Immunol.">
        <title>Early steps in the European eel (Anguilla anguilla)-Vibrio vulnificus interaction in the gills: Role of the RtxA13 toxin.</title>
        <authorList>
            <person name="Callol A."/>
            <person name="Pajuelo D."/>
            <person name="Ebbesson L."/>
            <person name="Teles M."/>
            <person name="MacKenzie S."/>
            <person name="Amaro C."/>
        </authorList>
    </citation>
    <scope>NUCLEOTIDE SEQUENCE</scope>
</reference>
<reference evidence="1" key="1">
    <citation type="submission" date="2014-11" db="EMBL/GenBank/DDBJ databases">
        <authorList>
            <person name="Amaro Gonzalez C."/>
        </authorList>
    </citation>
    <scope>NUCLEOTIDE SEQUENCE</scope>
</reference>
<accession>A0A0E9RVR2</accession>